<keyword evidence="7 10" id="KW-0378">Hydrolase</keyword>
<dbReference type="PANTHER" id="PTHR21646">
    <property type="entry name" value="UBIQUITIN CARBOXYL-TERMINAL HYDROLASE"/>
    <property type="match status" value="1"/>
</dbReference>
<evidence type="ECO:0000256" key="9">
    <source>
        <dbReference type="ARBA" id="ARBA00023242"/>
    </source>
</evidence>
<reference evidence="14" key="2">
    <citation type="submission" date="2025-09" db="UniProtKB">
        <authorList>
            <consortium name="Ensembl"/>
        </authorList>
    </citation>
    <scope>IDENTIFICATION</scope>
</reference>
<evidence type="ECO:0000256" key="5">
    <source>
        <dbReference type="ARBA" id="ARBA00022670"/>
    </source>
</evidence>
<dbReference type="Pfam" id="PF00443">
    <property type="entry name" value="UCH"/>
    <property type="match status" value="1"/>
</dbReference>
<dbReference type="GO" id="GO:0016579">
    <property type="term" value="P:protein deubiquitination"/>
    <property type="evidence" value="ECO:0007669"/>
    <property type="project" value="InterPro"/>
</dbReference>
<dbReference type="PANTHER" id="PTHR21646:SF29">
    <property type="entry name" value="UBIQUITIN CARBOXYL-TERMINAL HYDROLASE 11"/>
    <property type="match status" value="1"/>
</dbReference>
<organism evidence="14 15">
    <name type="scientific">Dicentrarchus labrax</name>
    <name type="common">European seabass</name>
    <name type="synonym">Morone labrax</name>
    <dbReference type="NCBI Taxonomy" id="13489"/>
    <lineage>
        <taxon>Eukaryota</taxon>
        <taxon>Metazoa</taxon>
        <taxon>Chordata</taxon>
        <taxon>Craniata</taxon>
        <taxon>Vertebrata</taxon>
        <taxon>Euteleostomi</taxon>
        <taxon>Actinopterygii</taxon>
        <taxon>Neopterygii</taxon>
        <taxon>Teleostei</taxon>
        <taxon>Neoteleostei</taxon>
        <taxon>Acanthomorphata</taxon>
        <taxon>Eupercaria</taxon>
        <taxon>Moronidae</taxon>
        <taxon>Dicentrarchus</taxon>
    </lineage>
</organism>
<name>A0A8C4IKT0_DICLA</name>
<gene>
    <name evidence="14" type="primary">usp11</name>
</gene>
<evidence type="ECO:0000259" key="12">
    <source>
        <dbReference type="PROSITE" id="PS50235"/>
    </source>
</evidence>
<dbReference type="InterPro" id="IPR001394">
    <property type="entry name" value="Peptidase_C19_UCH"/>
</dbReference>
<evidence type="ECO:0000256" key="8">
    <source>
        <dbReference type="ARBA" id="ARBA00022807"/>
    </source>
</evidence>
<dbReference type="GO" id="GO:0005634">
    <property type="term" value="C:nucleus"/>
    <property type="evidence" value="ECO:0007669"/>
    <property type="project" value="UniProtKB-SubCell"/>
</dbReference>
<dbReference type="InterPro" id="IPR028889">
    <property type="entry name" value="USP"/>
</dbReference>
<evidence type="ECO:0000256" key="3">
    <source>
        <dbReference type="ARBA" id="ARBA00004496"/>
    </source>
</evidence>
<dbReference type="SUPFAM" id="SSF54001">
    <property type="entry name" value="Cysteine proteinases"/>
    <property type="match status" value="1"/>
</dbReference>
<evidence type="ECO:0000313" key="14">
    <source>
        <dbReference type="Ensembl" id="ENSDLAP00005057591.2"/>
    </source>
</evidence>
<dbReference type="GO" id="GO:0004843">
    <property type="term" value="F:cysteine-type deubiquitinase activity"/>
    <property type="evidence" value="ECO:0007669"/>
    <property type="project" value="UniProtKB-UniRule"/>
</dbReference>
<dbReference type="EC" id="3.4.19.12" evidence="10"/>
<dbReference type="InterPro" id="IPR035927">
    <property type="entry name" value="DUSP-like_sf"/>
</dbReference>
<comment type="subcellular location">
    <subcellularLocation>
        <location evidence="3">Cytoplasm</location>
    </subcellularLocation>
    <subcellularLocation>
        <location evidence="2">Nucleus</location>
    </subcellularLocation>
</comment>
<keyword evidence="5 10" id="KW-0645">Protease</keyword>
<dbReference type="SUPFAM" id="SSF143791">
    <property type="entry name" value="DUSP-like"/>
    <property type="match status" value="1"/>
</dbReference>
<dbReference type="GO" id="GO:0005737">
    <property type="term" value="C:cytoplasm"/>
    <property type="evidence" value="ECO:0007669"/>
    <property type="project" value="UniProtKB-SubCell"/>
</dbReference>
<feature type="domain" description="DUSP" evidence="13">
    <location>
        <begin position="13"/>
        <end position="119"/>
    </location>
</feature>
<dbReference type="InterPro" id="IPR006615">
    <property type="entry name" value="Pept_C19_DUSP"/>
</dbReference>
<keyword evidence="6 10" id="KW-0833">Ubl conjugation pathway</keyword>
<evidence type="ECO:0000313" key="15">
    <source>
        <dbReference type="Proteomes" id="UP000694389"/>
    </source>
</evidence>
<evidence type="ECO:0000256" key="7">
    <source>
        <dbReference type="ARBA" id="ARBA00022801"/>
    </source>
</evidence>
<keyword evidence="8 10" id="KW-0788">Thiol protease</keyword>
<keyword evidence="9" id="KW-0539">Nucleus</keyword>
<dbReference type="InterPro" id="IPR038765">
    <property type="entry name" value="Papain-like_cys_pep_sf"/>
</dbReference>
<comment type="similarity">
    <text evidence="10">Belongs to the peptidase C19 family.</text>
</comment>
<dbReference type="PROSITE" id="PS50235">
    <property type="entry name" value="USP_3"/>
    <property type="match status" value="1"/>
</dbReference>
<dbReference type="InterPro" id="IPR018200">
    <property type="entry name" value="USP_CS"/>
</dbReference>
<dbReference type="InterPro" id="IPR050185">
    <property type="entry name" value="Ub_carboxyl-term_hydrolase"/>
</dbReference>
<evidence type="ECO:0000256" key="10">
    <source>
        <dbReference type="RuleBase" id="RU366025"/>
    </source>
</evidence>
<protein>
    <recommendedName>
        <fullName evidence="10">Ubiquitin carboxyl-terminal hydrolase</fullName>
        <ecNumber evidence="10">3.4.19.12</ecNumber>
    </recommendedName>
</protein>
<feature type="region of interest" description="Disordered" evidence="11">
    <location>
        <begin position="717"/>
        <end position="760"/>
    </location>
</feature>
<evidence type="ECO:0000256" key="2">
    <source>
        <dbReference type="ARBA" id="ARBA00004123"/>
    </source>
</evidence>
<comment type="catalytic activity">
    <reaction evidence="1 10">
        <text>Thiol-dependent hydrolysis of ester, thioester, amide, peptide and isopeptide bonds formed by the C-terminal Gly of ubiquitin (a 76-residue protein attached to proteins as an intracellular targeting signal).</text>
        <dbReference type="EC" id="3.4.19.12"/>
    </reaction>
</comment>
<dbReference type="PROSITE" id="PS00972">
    <property type="entry name" value="USP_1"/>
    <property type="match status" value="1"/>
</dbReference>
<dbReference type="FunFam" id="3.90.70.10:FF:000013">
    <property type="entry name" value="ubiquitin carboxyl-terminal hydrolase 15 isoform X1"/>
    <property type="match status" value="1"/>
</dbReference>
<feature type="compositionally biased region" description="Low complexity" evidence="11">
    <location>
        <begin position="717"/>
        <end position="733"/>
    </location>
</feature>
<dbReference type="Ensembl" id="ENSDLAT00005061078.2">
    <property type="protein sequence ID" value="ENSDLAP00005057591.2"/>
    <property type="gene ID" value="ENSDLAG00005024152.2"/>
</dbReference>
<evidence type="ECO:0000256" key="6">
    <source>
        <dbReference type="ARBA" id="ARBA00022786"/>
    </source>
</evidence>
<feature type="domain" description="USP" evidence="12">
    <location>
        <begin position="203"/>
        <end position="711"/>
    </location>
</feature>
<dbReference type="CDD" id="cd02674">
    <property type="entry name" value="Peptidase_C19R"/>
    <property type="match status" value="1"/>
</dbReference>
<dbReference type="Gene3D" id="3.90.70.10">
    <property type="entry name" value="Cysteine proteinases"/>
    <property type="match status" value="2"/>
</dbReference>
<dbReference type="AlphaFoldDB" id="A0A8C4IKT0"/>
<dbReference type="GO" id="GO:0006508">
    <property type="term" value="P:proteolysis"/>
    <property type="evidence" value="ECO:0007669"/>
    <property type="project" value="UniProtKB-KW"/>
</dbReference>
<keyword evidence="4" id="KW-0963">Cytoplasm</keyword>
<dbReference type="Gene3D" id="3.10.20.90">
    <property type="entry name" value="Phosphatidylinositol 3-kinase Catalytic Subunit, Chain A, domain 1"/>
    <property type="match status" value="1"/>
</dbReference>
<dbReference type="Proteomes" id="UP000694389">
    <property type="component" value="Unassembled WGS sequence"/>
</dbReference>
<evidence type="ECO:0000256" key="11">
    <source>
        <dbReference type="SAM" id="MobiDB-lite"/>
    </source>
</evidence>
<evidence type="ECO:0000256" key="1">
    <source>
        <dbReference type="ARBA" id="ARBA00000707"/>
    </source>
</evidence>
<sequence length="760" mass="87087">MTANSRCSAAEPPGLESQRREIESLLRECELRAGDSWYVVERRWYEQWKEFVETGDQNSSSFPGQIDNTELFEDLDSYHLKERLVENEDFMLVPAEAWHKLLAWYGMVDGQPPLERKVVDLPSTLKVEVYPIEIFLCLHSNMENVINAQFSRVDNIRESESKICLLLLFYLNCSEISRIQSDLFVRRNSVEEQDSYRGQPGVCGLTNLGNTCFMNSALQCLSNTPPLTEYFLLSSYLEELNFTNPLGMKGEIAEAYADVIKQMWSGRHYSVVPRVFKTKVGHFASQFLGYQQHDSQELLSFLLDGLHEDLNRVKNKEYIELRDAAGRPDQVMAEEAWRNHRRRNDSVIVDTFHGLFKSTLVCPECRKVSVTFDPFCYLSVPLPVSKERIMEVFFVSLDPYAKPAQHRVVVPKAGKVFDLCSALSEMTSVPPTQMVVADVFNHRFYKIYNSDESLSCILDRDDIFEQQEEQVLLALYLRERSHYRDYGSGSSSYGTTLFGHPLLLSTPRSSCSREALYNLFLQRLARNVCVCDPSVLCVPLPLQKYVKHASMEVPQQQTTVQLQECIELFTTVETLEEENPWYCPVCKKHQLATKKLDLWSLPEVLIIHLKRFSYTKFTREKLDSIVDFPLRDLDFSGCLLKKNVSNGEPPSCYDLIAVSNHYGGLRDGHYTSYACNKDNGQWYYFDDSKVTYAREDQIVTNAAYVLFYHRQDKIRKPTLPAPSTSPASSTQPANDITSCKEEDAEQGAAAAASYVTMETD</sequence>
<dbReference type="PROSITE" id="PS51283">
    <property type="entry name" value="DUSP"/>
    <property type="match status" value="1"/>
</dbReference>
<dbReference type="GeneTree" id="ENSGT00940000160485"/>
<evidence type="ECO:0000256" key="4">
    <source>
        <dbReference type="ARBA" id="ARBA00022490"/>
    </source>
</evidence>
<dbReference type="Gene3D" id="3.30.2230.10">
    <property type="entry name" value="DUSP-like"/>
    <property type="match status" value="1"/>
</dbReference>
<keyword evidence="15" id="KW-1185">Reference proteome</keyword>
<reference evidence="14" key="1">
    <citation type="submission" date="2025-08" db="UniProtKB">
        <authorList>
            <consortium name="Ensembl"/>
        </authorList>
    </citation>
    <scope>IDENTIFICATION</scope>
</reference>
<dbReference type="SMART" id="SM00695">
    <property type="entry name" value="DUSP"/>
    <property type="match status" value="1"/>
</dbReference>
<evidence type="ECO:0000259" key="13">
    <source>
        <dbReference type="PROSITE" id="PS51283"/>
    </source>
</evidence>
<accession>A0A8C4IKT0</accession>
<proteinExistence type="inferred from homology"/>
<dbReference type="PROSITE" id="PS00973">
    <property type="entry name" value="USP_2"/>
    <property type="match status" value="1"/>
</dbReference>
<dbReference type="Pfam" id="PF06337">
    <property type="entry name" value="DUSP"/>
    <property type="match status" value="1"/>
</dbReference>